<dbReference type="InterPro" id="IPR000045">
    <property type="entry name" value="Prepilin_IV_endopep_pep"/>
</dbReference>
<dbReference type="Proteomes" id="UP000565719">
    <property type="component" value="Unassembled WGS sequence"/>
</dbReference>
<keyword evidence="1" id="KW-1133">Transmembrane helix</keyword>
<feature type="domain" description="Prepilin type IV endopeptidase peptidase" evidence="2">
    <location>
        <begin position="15"/>
        <end position="111"/>
    </location>
</feature>
<evidence type="ECO:0000259" key="2">
    <source>
        <dbReference type="Pfam" id="PF01478"/>
    </source>
</evidence>
<feature type="transmembrane region" description="Helical" evidence="1">
    <location>
        <begin position="99"/>
        <end position="120"/>
    </location>
</feature>
<accession>A0A7Y4A2W0</accession>
<evidence type="ECO:0000256" key="1">
    <source>
        <dbReference type="SAM" id="Phobius"/>
    </source>
</evidence>
<feature type="transmembrane region" description="Helical" evidence="1">
    <location>
        <begin position="60"/>
        <end position="78"/>
    </location>
</feature>
<dbReference type="GO" id="GO:0016020">
    <property type="term" value="C:membrane"/>
    <property type="evidence" value="ECO:0007669"/>
    <property type="project" value="InterPro"/>
</dbReference>
<dbReference type="GO" id="GO:0004190">
    <property type="term" value="F:aspartic-type endopeptidase activity"/>
    <property type="evidence" value="ECO:0007669"/>
    <property type="project" value="InterPro"/>
</dbReference>
<comment type="caution">
    <text evidence="3">The sequence shown here is derived from an EMBL/GenBank/DDBJ whole genome shotgun (WGS) entry which is preliminary data.</text>
</comment>
<dbReference type="Gene3D" id="1.20.120.1220">
    <property type="match status" value="1"/>
</dbReference>
<dbReference type="Pfam" id="PF01478">
    <property type="entry name" value="Peptidase_A24"/>
    <property type="match status" value="1"/>
</dbReference>
<name>A0A7Y4A2W0_9VIBR</name>
<proteinExistence type="predicted"/>
<gene>
    <name evidence="3" type="ORF">F0225_19205</name>
</gene>
<protein>
    <submittedName>
        <fullName evidence="3">Prepilin peptidase</fullName>
    </submittedName>
</protein>
<evidence type="ECO:0000313" key="4">
    <source>
        <dbReference type="Proteomes" id="UP000565719"/>
    </source>
</evidence>
<feature type="transmembrane region" description="Helical" evidence="1">
    <location>
        <begin position="132"/>
        <end position="153"/>
    </location>
</feature>
<reference evidence="3 4" key="1">
    <citation type="submission" date="2019-09" db="EMBL/GenBank/DDBJ databases">
        <title>Draft genome sequencing and comparative genomics of hatchery-associated Vibrios.</title>
        <authorList>
            <person name="Kehlet-Delgado H."/>
            <person name="Mueller R.S."/>
        </authorList>
    </citation>
    <scope>NUCLEOTIDE SEQUENCE [LARGE SCALE GENOMIC DNA]</scope>
    <source>
        <strain evidence="3 4">99-46-Y</strain>
    </source>
</reference>
<keyword evidence="1" id="KW-0812">Transmembrane</keyword>
<evidence type="ECO:0000313" key="3">
    <source>
        <dbReference type="EMBL" id="NOH73441.1"/>
    </source>
</evidence>
<dbReference type="AlphaFoldDB" id="A0A7Y4A2W0"/>
<dbReference type="EMBL" id="VTXC01000107">
    <property type="protein sequence ID" value="NOH73441.1"/>
    <property type="molecule type" value="Genomic_DNA"/>
</dbReference>
<dbReference type="RefSeq" id="WP_366664169.1">
    <property type="nucleotide sequence ID" value="NZ_VTXC01000107.1"/>
</dbReference>
<sequence length="155" mass="17433">MIYHPRMNIITIIILTFISSFSVCLTDISRREIPNKINIALLALNSILSIYLGYFNCSVIVFFVFLILFSPLWFLGYFGGGDLKLLCVFSLAIHPIFSLLYIALIGLIGGVQIIIMAIYYKMMNKNMFENGIPYGIPISISGFSFCVISALYIGF</sequence>
<organism evidence="3 4">
    <name type="scientific">Vibrio pectenicida</name>
    <dbReference type="NCBI Taxonomy" id="62763"/>
    <lineage>
        <taxon>Bacteria</taxon>
        <taxon>Pseudomonadati</taxon>
        <taxon>Pseudomonadota</taxon>
        <taxon>Gammaproteobacteria</taxon>
        <taxon>Vibrionales</taxon>
        <taxon>Vibrionaceae</taxon>
        <taxon>Vibrio</taxon>
    </lineage>
</organism>
<keyword evidence="1" id="KW-0472">Membrane</keyword>
<feature type="transmembrane region" description="Helical" evidence="1">
    <location>
        <begin position="6"/>
        <end position="25"/>
    </location>
</feature>
<feature type="transmembrane region" description="Helical" evidence="1">
    <location>
        <begin position="37"/>
        <end position="54"/>
    </location>
</feature>